<keyword evidence="5" id="KW-0547">Nucleotide-binding</keyword>
<evidence type="ECO:0000256" key="3">
    <source>
        <dbReference type="ARBA" id="ARBA00022448"/>
    </source>
</evidence>
<evidence type="ECO:0000256" key="9">
    <source>
        <dbReference type="SAM" id="MobiDB-lite"/>
    </source>
</evidence>
<feature type="transmembrane region" description="Helical" evidence="10">
    <location>
        <begin position="1468"/>
        <end position="1484"/>
    </location>
</feature>
<keyword evidence="7 10" id="KW-1133">Transmembrane helix</keyword>
<name>A0A383W7Z3_TETOB</name>
<dbReference type="InterPro" id="IPR043926">
    <property type="entry name" value="ABCG_dom"/>
</dbReference>
<feature type="transmembrane region" description="Helical" evidence="10">
    <location>
        <begin position="1627"/>
        <end position="1648"/>
    </location>
</feature>
<dbReference type="Pfam" id="PF00005">
    <property type="entry name" value="ABC_tran"/>
    <property type="match status" value="2"/>
</dbReference>
<feature type="region of interest" description="Disordered" evidence="9">
    <location>
        <begin position="1"/>
        <end position="37"/>
    </location>
</feature>
<feature type="transmembrane region" description="Helical" evidence="10">
    <location>
        <begin position="678"/>
        <end position="702"/>
    </location>
</feature>
<evidence type="ECO:0000256" key="6">
    <source>
        <dbReference type="ARBA" id="ARBA00022840"/>
    </source>
</evidence>
<accession>A0A383W7Z3</accession>
<evidence type="ECO:0000256" key="8">
    <source>
        <dbReference type="ARBA" id="ARBA00023136"/>
    </source>
</evidence>
<evidence type="ECO:0000256" key="10">
    <source>
        <dbReference type="SAM" id="Phobius"/>
    </source>
</evidence>
<feature type="domain" description="ABC transporter" evidence="11">
    <location>
        <begin position="1032"/>
        <end position="1278"/>
    </location>
</feature>
<evidence type="ECO:0000256" key="1">
    <source>
        <dbReference type="ARBA" id="ARBA00004141"/>
    </source>
</evidence>
<dbReference type="InterPro" id="IPR013525">
    <property type="entry name" value="ABC2_TM"/>
</dbReference>
<dbReference type="Pfam" id="PF08370">
    <property type="entry name" value="PDR_assoc"/>
    <property type="match status" value="1"/>
</dbReference>
<dbReference type="GO" id="GO:0005524">
    <property type="term" value="F:ATP binding"/>
    <property type="evidence" value="ECO:0007669"/>
    <property type="project" value="UniProtKB-KW"/>
</dbReference>
<dbReference type="InterPro" id="IPR003593">
    <property type="entry name" value="AAA+_ATPase"/>
</dbReference>
<dbReference type="Proteomes" id="UP000256970">
    <property type="component" value="Unassembled WGS sequence"/>
</dbReference>
<dbReference type="GO" id="GO:0016887">
    <property type="term" value="F:ATP hydrolysis activity"/>
    <property type="evidence" value="ECO:0007669"/>
    <property type="project" value="InterPro"/>
</dbReference>
<keyword evidence="4 10" id="KW-0812">Transmembrane</keyword>
<protein>
    <recommendedName>
        <fullName evidence="11">ABC transporter domain-containing protein</fullName>
    </recommendedName>
</protein>
<evidence type="ECO:0000256" key="5">
    <source>
        <dbReference type="ARBA" id="ARBA00022741"/>
    </source>
</evidence>
<feature type="transmembrane region" description="Helical" evidence="10">
    <location>
        <begin position="1436"/>
        <end position="1456"/>
    </location>
</feature>
<keyword evidence="13" id="KW-1185">Reference proteome</keyword>
<feature type="transmembrane region" description="Helical" evidence="10">
    <location>
        <begin position="1398"/>
        <end position="1416"/>
    </location>
</feature>
<evidence type="ECO:0000313" key="12">
    <source>
        <dbReference type="EMBL" id="SZX73551.1"/>
    </source>
</evidence>
<dbReference type="GO" id="GO:0140359">
    <property type="term" value="F:ABC-type transporter activity"/>
    <property type="evidence" value="ECO:0007669"/>
    <property type="project" value="InterPro"/>
</dbReference>
<evidence type="ECO:0000313" key="13">
    <source>
        <dbReference type="Proteomes" id="UP000256970"/>
    </source>
</evidence>
<sequence>MAKSHDDGPPSSLDSISELDSEEEVESGTWLEEMAEEVVGNPHEAPKQTDLHRLSRSSVKCHDELVHAAQQELHEQRRLRAQHHKLRKANKQEAVQAAQQLTEAPAAFAQFSARLLRFYRTYGIEWPTVTVAYRDLNVHTKALVGSAGVPTVGNTLIQFVKDLVSSGGQTVDLGILKDVNGVLKPGTMTLLLGSPGSGKSTLLKLLSGRLTSQHLQVSGAVQYNGKDFSQFVVERTAAYVDQHDNHLPVLTVGETLEFAHACAGARADFISKEELADVYARSQVGHMSKIASSGNVSKVASAADMAGLDGGSITTEVDSSSSGSRQVADLVIGAGGFVHDPREEELTQQEFADMLRYSGSSFKVELVLRLLGLAHARDTLLGSAMVRGVSGGEKKRVTTGEMLVGNQRFMAMDEISTGLDSATLYSIISFLKQSVGALQSTLLISLLQPPPEVMGLFDDIMLMDEGRIIYHGPVTDVQRHFEDVGFSLPPRMDLPSWLVEITTPAGQWKYGQDRLKLQWAEREDSKSLLAKFKGNKAAPATAAAAATPAAAAAPVGWDVLAEAPVDPLTGKLPLLLGAEDLDKQFWVASKPGRAMLEQLQQGGAALAGGVYNPRSLVMQRYALSVQRAMKLALNRQWTLFLRNKAFLIFRLMQCIIIGLIIGSLFFQVPADRSGVRVLLGGSFITIMFLAFGSAPELGLLLMNRPVWYKHRNNLFLPTYAETTSMALVRAVSTATESILFTNIVYWMMGYTRTAGAYFTYLLIMFMISLSMSALFRFIGSIAATPVHAQAFGSLGLLTLILTSGFAIIRTSIPGWWIWAYYISPFSWALRAIAINEMSAERWARKAPGNAKGLTLGEEGLDTFGFFHSRAWIWAGFGFLVGFTVLLNFFAFLALKYYSGQQARASVPDEEDLLKRRIKAEQRKQQAAVALEIKAANGSAATETALAAKSGRSLPGGSVAEMKAITLVVRDLKYFVPNPSFKGKAAKKTPTTTTAPAAAPTNPAAAGIPPVTQQQQQQQQSSAASAHDSVVVVEVQAGAAAADEPAEVPEELELLKGVNAFAEPGQLLALMGGSGAGKTTLMDVIAGRKTVGRITGDILVNGRPKQQSSWARQVGYVEQTDIHSPAATVEEALWFSGRLRLPPSVSDAQVRQRADEVLVQVDLTERHVDLVGVPGSSGLPTEARKRLTIAVELVANPPVVFMDEPTSGLDARAAAIVMKAVKAVAAGGHTVMVTIHQPSINIFEAFDQLLLLQRGGRVTYFGPLGEHSSELVHYMESVPGTAKLQCGYNPATWMLEVTGGAMATLTPANAGVDWPATYLASALCQANATKAEALIEQGLRTSSLPSSTTLTKLAAETIGTSAAAQQESPTGPAQPFRRQLLECTRKLTLAYWRMPAYNLLRLLMTVACAIVYGSMYYKVGKIPSPASIGNVQNTMGVLYSAANFLGNINLMAGMPVFSSERVVFYRERAVLMYTPLAFGFATLLAELPYIFAQTTIFVPIVYFMIGFANDAAKFWYYYLMTASSLLMMTGFGLFLVSATSMVELAQMLSGAINFLFNQFNGFTIAYNSIPNYWKWANRIVPPTYVIYGLGASQLGDNYTPLVGPGLPAGTTVSSYLRGVYDYDYDFRWWALLIMAGYCLGFTILAVGFMHKSFLRR</sequence>
<gene>
    <name evidence="12" type="ORF">BQ4739_LOCUS13813</name>
</gene>
<dbReference type="STRING" id="3088.A0A383W7Z3"/>
<comment type="subcellular location">
    <subcellularLocation>
        <location evidence="1">Membrane</location>
        <topology evidence="1">Multi-pass membrane protein</topology>
    </subcellularLocation>
</comment>
<feature type="transmembrane region" description="Helical" evidence="10">
    <location>
        <begin position="815"/>
        <end position="834"/>
    </location>
</feature>
<dbReference type="Pfam" id="PF01061">
    <property type="entry name" value="ABC2_membrane"/>
    <property type="match status" value="2"/>
</dbReference>
<evidence type="ECO:0000256" key="2">
    <source>
        <dbReference type="ARBA" id="ARBA00006012"/>
    </source>
</evidence>
<comment type="similarity">
    <text evidence="2">Belongs to the ABC transporter superfamily. ABCG family. PDR (TC 3.A.1.205) subfamily.</text>
</comment>
<keyword evidence="8 10" id="KW-0472">Membrane</keyword>
<keyword evidence="6" id="KW-0067">ATP-binding</keyword>
<dbReference type="InterPro" id="IPR027417">
    <property type="entry name" value="P-loop_NTPase"/>
</dbReference>
<keyword evidence="3" id="KW-0813">Transport</keyword>
<feature type="transmembrane region" description="Helical" evidence="10">
    <location>
        <begin position="1514"/>
        <end position="1537"/>
    </location>
</feature>
<feature type="transmembrane region" description="Helical" evidence="10">
    <location>
        <begin position="790"/>
        <end position="808"/>
    </location>
</feature>
<feature type="compositionally biased region" description="Low complexity" evidence="9">
    <location>
        <begin position="987"/>
        <end position="1024"/>
    </location>
</feature>
<dbReference type="PANTHER" id="PTHR19241">
    <property type="entry name" value="ATP-BINDING CASSETTE TRANSPORTER"/>
    <property type="match status" value="1"/>
</dbReference>
<feature type="transmembrane region" description="Helical" evidence="10">
    <location>
        <begin position="870"/>
        <end position="894"/>
    </location>
</feature>
<dbReference type="SMART" id="SM00382">
    <property type="entry name" value="AAA"/>
    <property type="match status" value="2"/>
</dbReference>
<dbReference type="Pfam" id="PF19055">
    <property type="entry name" value="ABC2_membrane_7"/>
    <property type="match status" value="1"/>
</dbReference>
<feature type="transmembrane region" description="Helical" evidence="10">
    <location>
        <begin position="1490"/>
        <end position="1507"/>
    </location>
</feature>
<reference evidence="12 13" key="1">
    <citation type="submission" date="2016-10" db="EMBL/GenBank/DDBJ databases">
        <authorList>
            <person name="Cai Z."/>
        </authorList>
    </citation>
    <scope>NUCLEOTIDE SEQUENCE [LARGE SCALE GENOMIC DNA]</scope>
</reference>
<dbReference type="InterPro" id="IPR003439">
    <property type="entry name" value="ABC_transporter-like_ATP-bd"/>
</dbReference>
<dbReference type="EMBL" id="FNXT01001193">
    <property type="protein sequence ID" value="SZX73551.1"/>
    <property type="molecule type" value="Genomic_DNA"/>
</dbReference>
<dbReference type="GO" id="GO:0016020">
    <property type="term" value="C:membrane"/>
    <property type="evidence" value="ECO:0007669"/>
    <property type="project" value="UniProtKB-SubCell"/>
</dbReference>
<organism evidence="12 13">
    <name type="scientific">Tetradesmus obliquus</name>
    <name type="common">Green alga</name>
    <name type="synonym">Acutodesmus obliquus</name>
    <dbReference type="NCBI Taxonomy" id="3088"/>
    <lineage>
        <taxon>Eukaryota</taxon>
        <taxon>Viridiplantae</taxon>
        <taxon>Chlorophyta</taxon>
        <taxon>core chlorophytes</taxon>
        <taxon>Chlorophyceae</taxon>
        <taxon>CS clade</taxon>
        <taxon>Sphaeropleales</taxon>
        <taxon>Scenedesmaceae</taxon>
        <taxon>Tetradesmus</taxon>
    </lineage>
</organism>
<evidence type="ECO:0000256" key="4">
    <source>
        <dbReference type="ARBA" id="ARBA00022692"/>
    </source>
</evidence>
<dbReference type="SUPFAM" id="SSF52540">
    <property type="entry name" value="P-loop containing nucleoside triphosphate hydrolases"/>
    <property type="match status" value="2"/>
</dbReference>
<proteinExistence type="inferred from homology"/>
<evidence type="ECO:0000259" key="11">
    <source>
        <dbReference type="PROSITE" id="PS50893"/>
    </source>
</evidence>
<dbReference type="PROSITE" id="PS50893">
    <property type="entry name" value="ABC_TRANSPORTER_2"/>
    <property type="match status" value="2"/>
</dbReference>
<feature type="transmembrane region" description="Helical" evidence="10">
    <location>
        <begin position="757"/>
        <end position="778"/>
    </location>
</feature>
<feature type="transmembrane region" description="Helical" evidence="10">
    <location>
        <begin position="645"/>
        <end position="666"/>
    </location>
</feature>
<feature type="domain" description="ABC transporter" evidence="11">
    <location>
        <begin position="158"/>
        <end position="490"/>
    </location>
</feature>
<evidence type="ECO:0000256" key="7">
    <source>
        <dbReference type="ARBA" id="ARBA00022989"/>
    </source>
</evidence>
<dbReference type="InterPro" id="IPR013581">
    <property type="entry name" value="PDR_assoc"/>
</dbReference>
<dbReference type="Gene3D" id="3.40.50.300">
    <property type="entry name" value="P-loop containing nucleotide triphosphate hydrolases"/>
    <property type="match status" value="3"/>
</dbReference>
<feature type="transmembrane region" description="Helical" evidence="10">
    <location>
        <begin position="722"/>
        <end position="745"/>
    </location>
</feature>
<feature type="region of interest" description="Disordered" evidence="9">
    <location>
        <begin position="982"/>
        <end position="1024"/>
    </location>
</feature>
<dbReference type="GO" id="GO:0071944">
    <property type="term" value="C:cell periphery"/>
    <property type="evidence" value="ECO:0007669"/>
    <property type="project" value="UniProtKB-ARBA"/>
</dbReference>
<feature type="compositionally biased region" description="Acidic residues" evidence="9">
    <location>
        <begin position="17"/>
        <end position="26"/>
    </location>
</feature>